<evidence type="ECO:0000313" key="1">
    <source>
        <dbReference type="EMBL" id="VDP35305.1"/>
    </source>
</evidence>
<keyword evidence="2" id="KW-1185">Reference proteome</keyword>
<dbReference type="Proteomes" id="UP000050761">
    <property type="component" value="Unassembled WGS sequence"/>
</dbReference>
<gene>
    <name evidence="1" type="ORF">HPBE_LOCUS22891</name>
</gene>
<organism evidence="2 3">
    <name type="scientific">Heligmosomoides polygyrus</name>
    <name type="common">Parasitic roundworm</name>
    <dbReference type="NCBI Taxonomy" id="6339"/>
    <lineage>
        <taxon>Eukaryota</taxon>
        <taxon>Metazoa</taxon>
        <taxon>Ecdysozoa</taxon>
        <taxon>Nematoda</taxon>
        <taxon>Chromadorea</taxon>
        <taxon>Rhabditida</taxon>
        <taxon>Rhabditina</taxon>
        <taxon>Rhabditomorpha</taxon>
        <taxon>Strongyloidea</taxon>
        <taxon>Heligmosomidae</taxon>
        <taxon>Heligmosomoides</taxon>
    </lineage>
</organism>
<accession>A0A3P8DTT2</accession>
<reference evidence="3" key="2">
    <citation type="submission" date="2019-09" db="UniProtKB">
        <authorList>
            <consortium name="WormBaseParasite"/>
        </authorList>
    </citation>
    <scope>IDENTIFICATION</scope>
</reference>
<dbReference type="WBParaSite" id="HPBE_0002289201-mRNA-1">
    <property type="protein sequence ID" value="HPBE_0002289201-mRNA-1"/>
    <property type="gene ID" value="HPBE_0002289201"/>
</dbReference>
<proteinExistence type="predicted"/>
<dbReference type="AlphaFoldDB" id="A0A183GJN5"/>
<sequence>MCDGTLHAFLSFVVQIEQVFLNLAFTAIDNGAIVDVSVSYGRSIGRARLFRGLCFLLHTSLATRIFGEGTLVGMLLQVLDAAC</sequence>
<protein>
    <submittedName>
        <fullName evidence="3">Secreted protein</fullName>
    </submittedName>
</protein>
<name>A0A183GJN5_HELPZ</name>
<evidence type="ECO:0000313" key="2">
    <source>
        <dbReference type="Proteomes" id="UP000050761"/>
    </source>
</evidence>
<accession>A0A183GJN5</accession>
<reference evidence="1 2" key="1">
    <citation type="submission" date="2018-11" db="EMBL/GenBank/DDBJ databases">
        <authorList>
            <consortium name="Pathogen Informatics"/>
        </authorList>
    </citation>
    <scope>NUCLEOTIDE SEQUENCE [LARGE SCALE GENOMIC DNA]</scope>
</reference>
<evidence type="ECO:0000313" key="3">
    <source>
        <dbReference type="WBParaSite" id="HPBE_0002289201-mRNA-1"/>
    </source>
</evidence>
<dbReference type="EMBL" id="UZAH01034467">
    <property type="protein sequence ID" value="VDP35305.1"/>
    <property type="molecule type" value="Genomic_DNA"/>
</dbReference>